<reference evidence="2 3" key="1">
    <citation type="submission" date="2018-08" db="EMBL/GenBank/DDBJ databases">
        <title>Sequencing the genomes of 1000 actinobacteria strains.</title>
        <authorList>
            <person name="Klenk H.-P."/>
        </authorList>
    </citation>
    <scope>NUCLEOTIDE SEQUENCE [LARGE SCALE GENOMIC DNA]</scope>
    <source>
        <strain evidence="2 3">DSM 22967</strain>
    </source>
</reference>
<dbReference type="AlphaFoldDB" id="A0A3D9UY70"/>
<dbReference type="GO" id="GO:0016788">
    <property type="term" value="F:hydrolase activity, acting on ester bonds"/>
    <property type="evidence" value="ECO:0007669"/>
    <property type="project" value="InterPro"/>
</dbReference>
<proteinExistence type="predicted"/>
<feature type="domain" description="GPI inositol-deacylase PGAP1-like alpha/beta" evidence="1">
    <location>
        <begin position="157"/>
        <end position="291"/>
    </location>
</feature>
<dbReference type="RefSeq" id="WP_115923356.1">
    <property type="nucleotide sequence ID" value="NZ_QTUA01000001.1"/>
</dbReference>
<dbReference type="InterPro" id="IPR029058">
    <property type="entry name" value="AB_hydrolase_fold"/>
</dbReference>
<sequence>MPATRNTTTSGAGDTRRAAVAGEDARGVIATLCDAHGAAATKVFGKARTVFGPVTTPVELAHDLVVRSTYNTLGAALDATGAIVRPAADTIAQQTPSRVVRKRAVSVAAFVQGFTGDRLADIDLPISYPMTLRRSGYDVPVTKAGLANAYPDAASNIVVFVHGFVGTEQMWKRRASRDDEGRRLSYGRRLEAHGDWSALWMRYNTGQRVSTNGRDLGRLLARLVARWPVPVDRVVLVGHSMGGLVVHSSLLQAAPGAPWAGLVTDTITLGTPYHGALLEKGVNLVAGRLTEHTATRWAGDLLRFRSQGIKDLRHGNLVEADWKGYDPDDPHDHRSSERRHHHPIRHLAVVGMIAPQPKAWWGRPFGDGMVSRSSAAGLGGDTWAVEYVGGVNHLDLLNDPRVFNVIARRLEVEPLPTAAANH</sequence>
<dbReference type="EMBL" id="QTUA01000001">
    <property type="protein sequence ID" value="REF31535.1"/>
    <property type="molecule type" value="Genomic_DNA"/>
</dbReference>
<dbReference type="OrthoDB" id="556502at2"/>
<comment type="caution">
    <text evidence="2">The sequence shown here is derived from an EMBL/GenBank/DDBJ whole genome shotgun (WGS) entry which is preliminary data.</text>
</comment>
<evidence type="ECO:0000313" key="3">
    <source>
        <dbReference type="Proteomes" id="UP000256253"/>
    </source>
</evidence>
<dbReference type="Gene3D" id="3.40.50.1820">
    <property type="entry name" value="alpha/beta hydrolase"/>
    <property type="match status" value="1"/>
</dbReference>
<dbReference type="Proteomes" id="UP000256253">
    <property type="component" value="Unassembled WGS sequence"/>
</dbReference>
<evidence type="ECO:0000313" key="2">
    <source>
        <dbReference type="EMBL" id="REF31535.1"/>
    </source>
</evidence>
<evidence type="ECO:0000259" key="1">
    <source>
        <dbReference type="Pfam" id="PF07819"/>
    </source>
</evidence>
<keyword evidence="3" id="KW-1185">Reference proteome</keyword>
<gene>
    <name evidence="2" type="ORF">DFJ65_2604</name>
</gene>
<accession>A0A3D9UY70</accession>
<name>A0A3D9UY70_9MICO</name>
<organism evidence="2 3">
    <name type="scientific">Calidifontibacter indicus</name>
    <dbReference type="NCBI Taxonomy" id="419650"/>
    <lineage>
        <taxon>Bacteria</taxon>
        <taxon>Bacillati</taxon>
        <taxon>Actinomycetota</taxon>
        <taxon>Actinomycetes</taxon>
        <taxon>Micrococcales</taxon>
        <taxon>Dermacoccaceae</taxon>
        <taxon>Calidifontibacter</taxon>
    </lineage>
</organism>
<dbReference type="SUPFAM" id="SSF53474">
    <property type="entry name" value="alpha/beta-Hydrolases"/>
    <property type="match status" value="1"/>
</dbReference>
<dbReference type="Pfam" id="PF07819">
    <property type="entry name" value="PGAP1"/>
    <property type="match status" value="1"/>
</dbReference>
<dbReference type="InterPro" id="IPR012908">
    <property type="entry name" value="PGAP1-ab_dom-like"/>
</dbReference>
<protein>
    <submittedName>
        <fullName evidence="2">PGAP1-like protein</fullName>
    </submittedName>
</protein>